<dbReference type="EMBL" id="BOVK01000011">
    <property type="protein sequence ID" value="GIQ67912.1"/>
    <property type="molecule type" value="Genomic_DNA"/>
</dbReference>
<evidence type="ECO:0000313" key="2">
    <source>
        <dbReference type="Proteomes" id="UP000677918"/>
    </source>
</evidence>
<reference evidence="1" key="1">
    <citation type="submission" date="2021-04" db="EMBL/GenBank/DDBJ databases">
        <title>Draft genome sequence of Xylanibacillus composti strain K13.</title>
        <authorList>
            <person name="Uke A."/>
            <person name="Chhe C."/>
            <person name="Baramee S."/>
            <person name="Kosugi A."/>
        </authorList>
    </citation>
    <scope>NUCLEOTIDE SEQUENCE</scope>
    <source>
        <strain evidence="1">K13</strain>
    </source>
</reference>
<organism evidence="1 2">
    <name type="scientific">Xylanibacillus composti</name>
    <dbReference type="NCBI Taxonomy" id="1572762"/>
    <lineage>
        <taxon>Bacteria</taxon>
        <taxon>Bacillati</taxon>
        <taxon>Bacillota</taxon>
        <taxon>Bacilli</taxon>
        <taxon>Bacillales</taxon>
        <taxon>Paenibacillaceae</taxon>
        <taxon>Xylanibacillus</taxon>
    </lineage>
</organism>
<dbReference type="RefSeq" id="WP_213410541.1">
    <property type="nucleotide sequence ID" value="NZ_BOVK01000011.1"/>
</dbReference>
<dbReference type="Proteomes" id="UP000677918">
    <property type="component" value="Unassembled WGS sequence"/>
</dbReference>
<protein>
    <submittedName>
        <fullName evidence="1">Uncharacterized protein</fullName>
    </submittedName>
</protein>
<proteinExistence type="predicted"/>
<gene>
    <name evidence="1" type="ORF">XYCOK13_07360</name>
</gene>
<dbReference type="AlphaFoldDB" id="A0A8J4M1J3"/>
<accession>A0A8J4M1J3</accession>
<sequence length="106" mass="11493">MPKSKSKSEANLQSAHSDTLAFTKLSTVAVCAEPSSAIGHALRMVVRDYESVLGAGLACITVSMKTPTLSSGMLRSLPKSLWQYEKGLKALTEAEYGKSKYFYRAD</sequence>
<keyword evidence="2" id="KW-1185">Reference proteome</keyword>
<evidence type="ECO:0000313" key="1">
    <source>
        <dbReference type="EMBL" id="GIQ67912.1"/>
    </source>
</evidence>
<name>A0A8J4M1J3_9BACL</name>
<comment type="caution">
    <text evidence="1">The sequence shown here is derived from an EMBL/GenBank/DDBJ whole genome shotgun (WGS) entry which is preliminary data.</text>
</comment>